<dbReference type="Gene3D" id="3.30.1340.30">
    <property type="match status" value="1"/>
</dbReference>
<organism evidence="4 5">
    <name type="scientific">Herminiimonas arsenicoxydans</name>
    <dbReference type="NCBI Taxonomy" id="204773"/>
    <lineage>
        <taxon>Bacteria</taxon>
        <taxon>Pseudomonadati</taxon>
        <taxon>Pseudomonadota</taxon>
        <taxon>Betaproteobacteria</taxon>
        <taxon>Burkholderiales</taxon>
        <taxon>Oxalobacteraceae</taxon>
        <taxon>Herminiimonas</taxon>
    </lineage>
</organism>
<dbReference type="PROSITE" id="PS50914">
    <property type="entry name" value="BON"/>
    <property type="match status" value="1"/>
</dbReference>
<evidence type="ECO:0000256" key="1">
    <source>
        <dbReference type="SAM" id="MobiDB-lite"/>
    </source>
</evidence>
<evidence type="ECO:0000313" key="4">
    <source>
        <dbReference type="EMBL" id="CAL62546.1"/>
    </source>
</evidence>
<protein>
    <submittedName>
        <fullName evidence="4">Osmotically inducible protein Y OsmY-like</fullName>
    </submittedName>
</protein>
<dbReference type="EMBL" id="CU207211">
    <property type="protein sequence ID" value="CAL62546.1"/>
    <property type="molecule type" value="Genomic_DNA"/>
</dbReference>
<name>A4G7Q9_HERAR</name>
<gene>
    <name evidence="4" type="ordered locus">HEAR2415</name>
</gene>
<dbReference type="SMART" id="SM00749">
    <property type="entry name" value="BON"/>
    <property type="match status" value="1"/>
</dbReference>
<reference evidence="4 5" key="1">
    <citation type="journal article" date="2007" name="PLoS Genet.">
        <title>A tale of two oxidation states: bacterial colonization of arsenic-rich environments.</title>
        <authorList>
            <person name="Muller D."/>
            <person name="Medigue C."/>
            <person name="Koechler S."/>
            <person name="Barbe V."/>
            <person name="Barakat M."/>
            <person name="Talla E."/>
            <person name="Bonnefoy V."/>
            <person name="Krin E."/>
            <person name="Arsene-Ploetze F."/>
            <person name="Carapito C."/>
            <person name="Chandler M."/>
            <person name="Cournoyer B."/>
            <person name="Cruveiller S."/>
            <person name="Dossat C."/>
            <person name="Duval S."/>
            <person name="Heymann M."/>
            <person name="Leize E."/>
            <person name="Lieutaud A."/>
            <person name="Lievremont D."/>
            <person name="Makita Y."/>
            <person name="Mangenot S."/>
            <person name="Nitschke W."/>
            <person name="Ortet P."/>
            <person name="Perdrial N."/>
            <person name="Schoepp B."/>
            <person name="Siguier N."/>
            <person name="Simeonova D.D."/>
            <person name="Rouy Z."/>
            <person name="Segurens B."/>
            <person name="Turlin E."/>
            <person name="Vallenet D."/>
            <person name="Van Dorsselaer A."/>
            <person name="Weiss S."/>
            <person name="Weissenbach J."/>
            <person name="Lett M.C."/>
            <person name="Danchin A."/>
            <person name="Bertin P.N."/>
        </authorList>
    </citation>
    <scope>NUCLEOTIDE SEQUENCE [LARGE SCALE GENOMIC DNA]</scope>
    <source>
        <strain evidence="5">ULPAs1</strain>
    </source>
</reference>
<dbReference type="OrthoDB" id="8560732at2"/>
<evidence type="ECO:0000256" key="2">
    <source>
        <dbReference type="SAM" id="SignalP"/>
    </source>
</evidence>
<dbReference type="AlphaFoldDB" id="A4G7Q9"/>
<dbReference type="PROSITE" id="PS51257">
    <property type="entry name" value="PROKAR_LIPOPROTEIN"/>
    <property type="match status" value="1"/>
</dbReference>
<keyword evidence="5" id="KW-1185">Reference proteome</keyword>
<dbReference type="STRING" id="204773.HEAR2415"/>
<dbReference type="InterPro" id="IPR007055">
    <property type="entry name" value="BON_dom"/>
</dbReference>
<accession>A4G7Q9</accession>
<sequence length="149" mass="14976">MMKTLPNSSRLALAAAVLTVLFTSACERRAPSDTTGTAPTESPAPATSGVSPAPAMPETAPAPPAAPVAGESKTPGTIIDDTVITTKVKTALLADSDIKGLDVNVDTSHGVVTLSGAVSNQTQIDRAGKIAGDTEGVASIINNLTIKKQ</sequence>
<dbReference type="KEGG" id="har:HEAR2415"/>
<feature type="region of interest" description="Disordered" evidence="1">
    <location>
        <begin position="29"/>
        <end position="79"/>
    </location>
</feature>
<dbReference type="InterPro" id="IPR051686">
    <property type="entry name" value="Lipoprotein_DolP"/>
</dbReference>
<dbReference type="InterPro" id="IPR014004">
    <property type="entry name" value="Transpt-assoc_nodulatn_dom_bac"/>
</dbReference>
<dbReference type="PANTHER" id="PTHR34606:SF15">
    <property type="entry name" value="BON DOMAIN-CONTAINING PROTEIN"/>
    <property type="match status" value="1"/>
</dbReference>
<keyword evidence="2" id="KW-0732">Signal</keyword>
<dbReference type="HOGENOM" id="CLU_1747137_0_0_4"/>
<dbReference type="eggNOG" id="COG2823">
    <property type="taxonomic scope" value="Bacteria"/>
</dbReference>
<feature type="signal peptide" evidence="2">
    <location>
        <begin position="1"/>
        <end position="25"/>
    </location>
</feature>
<dbReference type="Proteomes" id="UP000006697">
    <property type="component" value="Chromosome"/>
</dbReference>
<evidence type="ECO:0000259" key="3">
    <source>
        <dbReference type="PROSITE" id="PS50914"/>
    </source>
</evidence>
<feature type="chain" id="PRO_5002668230" evidence="2">
    <location>
        <begin position="26"/>
        <end position="149"/>
    </location>
</feature>
<evidence type="ECO:0000313" key="5">
    <source>
        <dbReference type="Proteomes" id="UP000006697"/>
    </source>
</evidence>
<feature type="domain" description="BON" evidence="3">
    <location>
        <begin position="80"/>
        <end position="148"/>
    </location>
</feature>
<proteinExistence type="predicted"/>
<dbReference type="PANTHER" id="PTHR34606">
    <property type="entry name" value="BON DOMAIN-CONTAINING PROTEIN"/>
    <property type="match status" value="1"/>
</dbReference>
<dbReference type="Pfam" id="PF04972">
    <property type="entry name" value="BON"/>
    <property type="match status" value="1"/>
</dbReference>